<dbReference type="EC" id="2.1.1.107" evidence="15"/>
<comment type="similarity">
    <text evidence="2 17">Belongs to the precorrin methyltransferase family.</text>
</comment>
<dbReference type="InterPro" id="IPR006366">
    <property type="entry name" value="CobA/CysG_C"/>
</dbReference>
<feature type="binding site" evidence="15">
    <location>
        <position position="382"/>
    </location>
    <ligand>
        <name>S-adenosyl-L-methionine</name>
        <dbReference type="ChEBI" id="CHEBI:59789"/>
    </ligand>
</feature>
<dbReference type="GO" id="GO:0051287">
    <property type="term" value="F:NAD binding"/>
    <property type="evidence" value="ECO:0007669"/>
    <property type="project" value="InterPro"/>
</dbReference>
<dbReference type="Pfam" id="PF00590">
    <property type="entry name" value="TP_methylase"/>
    <property type="match status" value="1"/>
</dbReference>
<comment type="pathway">
    <text evidence="15">Porphyrin-containing compound metabolism; siroheme biosynthesis; siroheme from sirohydrochlorin: step 1/1.</text>
</comment>
<dbReference type="InterPro" id="IPR037115">
    <property type="entry name" value="Sirohaem_synt_dimer_dom_sf"/>
</dbReference>
<evidence type="ECO:0000259" key="19">
    <source>
        <dbReference type="Pfam" id="PF10414"/>
    </source>
</evidence>
<dbReference type="GO" id="GO:0019354">
    <property type="term" value="P:siroheme biosynthetic process"/>
    <property type="evidence" value="ECO:0007669"/>
    <property type="project" value="UniProtKB-UniRule"/>
</dbReference>
<dbReference type="NCBIfam" id="TIGR01469">
    <property type="entry name" value="cobA_cysG_Cterm"/>
    <property type="match status" value="1"/>
</dbReference>
<dbReference type="PANTHER" id="PTHR45790:SF1">
    <property type="entry name" value="SIROHEME SYNTHASE"/>
    <property type="match status" value="1"/>
</dbReference>
<reference evidence="22" key="2">
    <citation type="submission" date="2019-06" db="EMBL/GenBank/DDBJ databases">
        <title>Co-occurence of chitin degradation, pigmentation and bioactivity in marine Pseudoalteromonas.</title>
        <authorList>
            <person name="Sonnenschein E.C."/>
            <person name="Bech P.K."/>
        </authorList>
    </citation>
    <scope>NUCLEOTIDE SEQUENCE [LARGE SCALE GENOMIC DNA]</scope>
    <source>
        <strain evidence="22">S2676</strain>
    </source>
</reference>
<dbReference type="AlphaFoldDB" id="A0A5S3WJ95"/>
<dbReference type="InterPro" id="IPR035996">
    <property type="entry name" value="4pyrrol_Methylase_sf"/>
</dbReference>
<evidence type="ECO:0000259" key="20">
    <source>
        <dbReference type="Pfam" id="PF14824"/>
    </source>
</evidence>
<dbReference type="EC" id="4.99.1.4" evidence="15"/>
<keyword evidence="10 15" id="KW-0627">Porphyrin biosynthesis</keyword>
<feature type="binding site" evidence="15">
    <location>
        <begin position="300"/>
        <end position="302"/>
    </location>
    <ligand>
        <name>S-adenosyl-L-methionine</name>
        <dbReference type="ChEBI" id="CHEBI:59789"/>
    </ligand>
</feature>
<evidence type="ECO:0000256" key="9">
    <source>
        <dbReference type="ARBA" id="ARBA00023239"/>
    </source>
</evidence>
<evidence type="ECO:0000256" key="1">
    <source>
        <dbReference type="ARBA" id="ARBA00005010"/>
    </source>
</evidence>
<feature type="binding site" evidence="15">
    <location>
        <position position="305"/>
    </location>
    <ligand>
        <name>S-adenosyl-L-methionine</name>
        <dbReference type="ChEBI" id="CHEBI:59789"/>
    </ligand>
</feature>
<dbReference type="UniPathway" id="UPA00262">
    <property type="reaction ID" value="UER00211"/>
</dbReference>
<keyword evidence="15" id="KW-0597">Phosphoprotein</keyword>
<comment type="pathway">
    <text evidence="1 15">Porphyrin-containing compound metabolism; siroheme biosynthesis; sirohydrochlorin from precorrin-2: step 1/1.</text>
</comment>
<dbReference type="Proteomes" id="UP000310249">
    <property type="component" value="Unassembled WGS sequence"/>
</dbReference>
<dbReference type="GO" id="GO:0043115">
    <property type="term" value="F:precorrin-2 dehydrogenase activity"/>
    <property type="evidence" value="ECO:0007669"/>
    <property type="project" value="UniProtKB-UniRule"/>
</dbReference>
<dbReference type="SUPFAM" id="SSF53790">
    <property type="entry name" value="Tetrapyrrole methylase"/>
    <property type="match status" value="1"/>
</dbReference>
<dbReference type="InterPro" id="IPR014776">
    <property type="entry name" value="4pyrrole_Mease_sub2"/>
</dbReference>
<keyword evidence="8 15" id="KW-0520">NAD</keyword>
<feature type="modified residue" description="Phosphoserine" evidence="15">
    <location>
        <position position="128"/>
    </location>
</feature>
<accession>A0A5S3WJ95</accession>
<comment type="pathway">
    <text evidence="15">Cofactor biosynthesis; adenosylcobalamin biosynthesis; sirohydrochlorin from precorrin-2: step 1/1.</text>
</comment>
<dbReference type="NCBIfam" id="TIGR01470">
    <property type="entry name" value="cysG_Nterm"/>
    <property type="match status" value="1"/>
</dbReference>
<evidence type="ECO:0000313" key="21">
    <source>
        <dbReference type="EMBL" id="TMP26479.1"/>
    </source>
</evidence>
<organism evidence="21 22">
    <name type="scientific">Pseudoalteromonas rubra</name>
    <dbReference type="NCBI Taxonomy" id="43658"/>
    <lineage>
        <taxon>Bacteria</taxon>
        <taxon>Pseudomonadati</taxon>
        <taxon>Pseudomonadota</taxon>
        <taxon>Gammaproteobacteria</taxon>
        <taxon>Alteromonadales</taxon>
        <taxon>Pseudoalteromonadaceae</taxon>
        <taxon>Pseudoalteromonas</taxon>
    </lineage>
</organism>
<dbReference type="FunFam" id="3.30.160.110:FF:000001">
    <property type="entry name" value="Siroheme synthase"/>
    <property type="match status" value="1"/>
</dbReference>
<dbReference type="NCBIfam" id="NF007922">
    <property type="entry name" value="PRK10637.1"/>
    <property type="match status" value="1"/>
</dbReference>
<dbReference type="InterPro" id="IPR012409">
    <property type="entry name" value="Sirohaem_synth"/>
</dbReference>
<keyword evidence="4 15" id="KW-0489">Methyltransferase</keyword>
<evidence type="ECO:0000256" key="2">
    <source>
        <dbReference type="ARBA" id="ARBA00005879"/>
    </source>
</evidence>
<evidence type="ECO:0000256" key="5">
    <source>
        <dbReference type="ARBA" id="ARBA00022679"/>
    </source>
</evidence>
<dbReference type="Pfam" id="PF13241">
    <property type="entry name" value="NAD_binding_7"/>
    <property type="match status" value="1"/>
</dbReference>
<dbReference type="UniPathway" id="UPA00148">
    <property type="reaction ID" value="UER00211"/>
</dbReference>
<dbReference type="Pfam" id="PF14824">
    <property type="entry name" value="Sirohm_synth_M"/>
    <property type="match status" value="1"/>
</dbReference>
<dbReference type="PIRSF" id="PIRSF036426">
    <property type="entry name" value="Sirohaem_synth"/>
    <property type="match status" value="1"/>
</dbReference>
<dbReference type="FunFam" id="3.40.1010.10:FF:000001">
    <property type="entry name" value="Siroheme synthase"/>
    <property type="match status" value="1"/>
</dbReference>
<evidence type="ECO:0000256" key="11">
    <source>
        <dbReference type="ARBA" id="ARBA00023268"/>
    </source>
</evidence>
<feature type="binding site" evidence="15">
    <location>
        <begin position="22"/>
        <end position="23"/>
    </location>
    <ligand>
        <name>NAD(+)</name>
        <dbReference type="ChEBI" id="CHEBI:57540"/>
    </ligand>
</feature>
<sequence length="473" mass="51672">MQYLPIFTKLDNKPVLVVGGGEVALRKIRALLKARADVTVLAPEFCDELKQLAEEGELHLKTAYFSAEAVDGMALVIAATDNDDVNAQVRDAADARNIFVNVVDDQPKCSFIFPSIVDRNPITIAISSAGTAPVLARRLREKLETLIPQHIGPLAELVGGFRDKVKGRFKHFADRRQFWERVFDSHVVSKVQSGDTQGAQQQLHDMLNDTAEPQGEVYVVGAGPGDPELLTLKALQLMQQADVVVYDYLVSDEIMELVRRDADLICVGKRAGHHSVKQEDTNQMLVELAQQGKKVCRIKGGDPFIYGRGGEEVQVLAAANIRYQIVPGITAAAGCSAYAGIPLTHRDHAQAIQFVTGHCKKEGQELDWQSLAKPNQTLAIYMGVIKSPHIQAQLLAHGRSEHTPVAIVENGTRKSQRVVTTELGQLAAQIEANNIQSPALLIIGEVAALHQELAWFGKTEQIASYAQPLAKIA</sequence>
<dbReference type="NCBIfam" id="NF004790">
    <property type="entry name" value="PRK06136.1"/>
    <property type="match status" value="1"/>
</dbReference>
<protein>
    <recommendedName>
        <fullName evidence="15">Siroheme synthase</fullName>
    </recommendedName>
    <domain>
        <recommendedName>
            <fullName evidence="15">Uroporphyrinogen-III C-methyltransferase</fullName>
            <shortName evidence="15">Urogen III methylase</shortName>
            <ecNumber evidence="15">2.1.1.107</ecNumber>
        </recommendedName>
        <alternativeName>
            <fullName evidence="15">SUMT</fullName>
        </alternativeName>
        <alternativeName>
            <fullName evidence="15">Uroporphyrinogen III methylase</fullName>
            <shortName evidence="15">UROM</shortName>
        </alternativeName>
    </domain>
    <domain>
        <recommendedName>
            <fullName evidence="15">Precorrin-2 dehydrogenase</fullName>
            <ecNumber evidence="15">1.3.1.76</ecNumber>
        </recommendedName>
    </domain>
    <domain>
        <recommendedName>
            <fullName evidence="15">Sirohydrochlorin ferrochelatase</fullName>
            <ecNumber evidence="15">4.99.1.4</ecNumber>
        </recommendedName>
    </domain>
</protein>
<dbReference type="CDD" id="cd11642">
    <property type="entry name" value="SUMT"/>
    <property type="match status" value="1"/>
</dbReference>
<comment type="similarity">
    <text evidence="15">In the N-terminal section; belongs to the precorrin-2 dehydrogenase / sirohydrochlorin ferrochelatase family.</text>
</comment>
<dbReference type="SUPFAM" id="SSF75615">
    <property type="entry name" value="Siroheme synthase middle domains-like"/>
    <property type="match status" value="1"/>
</dbReference>
<dbReference type="InterPro" id="IPR003043">
    <property type="entry name" value="Uropor_MeTrfase_CS"/>
</dbReference>
<dbReference type="GO" id="GO:0051266">
    <property type="term" value="F:sirohydrochlorin ferrochelatase activity"/>
    <property type="evidence" value="ECO:0007669"/>
    <property type="project" value="UniProtKB-EC"/>
</dbReference>
<dbReference type="Gene3D" id="3.30.160.110">
    <property type="entry name" value="Siroheme synthase, domain 2"/>
    <property type="match status" value="1"/>
</dbReference>
<dbReference type="Gene3D" id="3.40.1010.10">
    <property type="entry name" value="Cobalt-precorrin-4 Transmethylase, Domain 1"/>
    <property type="match status" value="1"/>
</dbReference>
<keyword evidence="6 15" id="KW-0949">S-adenosyl-L-methionine</keyword>
<dbReference type="InterPro" id="IPR000878">
    <property type="entry name" value="4pyrrol_Mease"/>
</dbReference>
<evidence type="ECO:0000256" key="16">
    <source>
        <dbReference type="PIRSR" id="PIRSR036426-1"/>
    </source>
</evidence>
<comment type="similarity">
    <text evidence="15">In the C-terminal section; belongs to the precorrin methyltransferase family.</text>
</comment>
<dbReference type="InterPro" id="IPR036291">
    <property type="entry name" value="NAD(P)-bd_dom_sf"/>
</dbReference>
<proteinExistence type="inferred from homology"/>
<keyword evidence="5 15" id="KW-0808">Transferase</keyword>
<feature type="binding site" evidence="15">
    <location>
        <position position="224"/>
    </location>
    <ligand>
        <name>S-adenosyl-L-methionine</name>
        <dbReference type="ChEBI" id="CHEBI:59789"/>
    </ligand>
</feature>
<dbReference type="OrthoDB" id="9815856at2"/>
<reference evidence="21 22" key="1">
    <citation type="submission" date="2018-01" db="EMBL/GenBank/DDBJ databases">
        <authorList>
            <person name="Paulsen S."/>
            <person name="Gram L.K."/>
        </authorList>
    </citation>
    <scope>NUCLEOTIDE SEQUENCE [LARGE SCALE GENOMIC DNA]</scope>
    <source>
        <strain evidence="21 22">S2676</strain>
    </source>
</reference>
<feature type="active site" description="Proton donor" evidence="15 16">
    <location>
        <position position="269"/>
    </location>
</feature>
<keyword evidence="9 15" id="KW-0456">Lyase</keyword>
<dbReference type="EC" id="1.3.1.76" evidence="15"/>
<evidence type="ECO:0000256" key="6">
    <source>
        <dbReference type="ARBA" id="ARBA00022691"/>
    </source>
</evidence>
<dbReference type="Gene3D" id="3.30.950.10">
    <property type="entry name" value="Methyltransferase, Cobalt-precorrin-4 Transmethylase, Domain 2"/>
    <property type="match status" value="1"/>
</dbReference>
<feature type="domain" description="Sirohaem synthase dimerisation" evidence="19">
    <location>
        <begin position="150"/>
        <end position="207"/>
    </location>
</feature>
<dbReference type="InterPro" id="IPR006367">
    <property type="entry name" value="Sirohaem_synthase_N"/>
</dbReference>
<evidence type="ECO:0000256" key="12">
    <source>
        <dbReference type="ARBA" id="ARBA00025705"/>
    </source>
</evidence>
<dbReference type="GO" id="GO:0032259">
    <property type="term" value="P:methylation"/>
    <property type="evidence" value="ECO:0007669"/>
    <property type="project" value="UniProtKB-KW"/>
</dbReference>
<feature type="binding site" evidence="15">
    <location>
        <begin position="43"/>
        <end position="44"/>
    </location>
    <ligand>
        <name>NAD(+)</name>
        <dbReference type="ChEBI" id="CHEBI:57540"/>
    </ligand>
</feature>
<evidence type="ECO:0000256" key="13">
    <source>
        <dbReference type="ARBA" id="ARBA00047561"/>
    </source>
</evidence>
<dbReference type="PROSITE" id="PS00840">
    <property type="entry name" value="SUMT_2"/>
    <property type="match status" value="1"/>
</dbReference>
<dbReference type="GO" id="GO:0009236">
    <property type="term" value="P:cobalamin biosynthetic process"/>
    <property type="evidence" value="ECO:0007669"/>
    <property type="project" value="UniProtKB-UniRule"/>
</dbReference>
<dbReference type="HAMAP" id="MF_01646">
    <property type="entry name" value="Siroheme_synth"/>
    <property type="match status" value="1"/>
</dbReference>
<keyword evidence="11 15" id="KW-0511">Multifunctional enzyme</keyword>
<feature type="region of interest" description="Precorrin-2 dehydrogenase / sirohydrochlorin ferrochelatase" evidence="15">
    <location>
        <begin position="1"/>
        <end position="203"/>
    </location>
</feature>
<evidence type="ECO:0000256" key="4">
    <source>
        <dbReference type="ARBA" id="ARBA00022603"/>
    </source>
</evidence>
<evidence type="ECO:0000256" key="10">
    <source>
        <dbReference type="ARBA" id="ARBA00023244"/>
    </source>
</evidence>
<feature type="domain" description="Siroheme synthase central" evidence="20">
    <location>
        <begin position="119"/>
        <end position="144"/>
    </location>
</feature>
<feature type="domain" description="Tetrapyrrole methylase" evidence="18">
    <location>
        <begin position="217"/>
        <end position="427"/>
    </location>
</feature>
<evidence type="ECO:0000256" key="3">
    <source>
        <dbReference type="ARBA" id="ARBA00022573"/>
    </source>
</evidence>
<feature type="region of interest" description="Uroporphyrinogen-III C-methyltransferase" evidence="15">
    <location>
        <begin position="215"/>
        <end position="473"/>
    </location>
</feature>
<feature type="binding site" evidence="15">
    <location>
        <position position="411"/>
    </location>
    <ligand>
        <name>S-adenosyl-L-methionine</name>
        <dbReference type="ChEBI" id="CHEBI:59789"/>
    </ligand>
</feature>
<keyword evidence="7 15" id="KW-0560">Oxidoreductase</keyword>
<evidence type="ECO:0000256" key="7">
    <source>
        <dbReference type="ARBA" id="ARBA00023002"/>
    </source>
</evidence>
<comment type="catalytic activity">
    <reaction evidence="15">
        <text>uroporphyrinogen III + 2 S-adenosyl-L-methionine = precorrin-2 + 2 S-adenosyl-L-homocysteine + H(+)</text>
        <dbReference type="Rhea" id="RHEA:32459"/>
        <dbReference type="ChEBI" id="CHEBI:15378"/>
        <dbReference type="ChEBI" id="CHEBI:57308"/>
        <dbReference type="ChEBI" id="CHEBI:57856"/>
        <dbReference type="ChEBI" id="CHEBI:58827"/>
        <dbReference type="ChEBI" id="CHEBI:59789"/>
        <dbReference type="EC" id="2.1.1.107"/>
    </reaction>
</comment>
<name>A0A5S3WJ95_9GAMM</name>
<evidence type="ECO:0000259" key="18">
    <source>
        <dbReference type="Pfam" id="PF00590"/>
    </source>
</evidence>
<evidence type="ECO:0000256" key="17">
    <source>
        <dbReference type="RuleBase" id="RU003960"/>
    </source>
</evidence>
<dbReference type="Gene3D" id="1.10.8.210">
    <property type="entry name" value="Sirohaem synthase, dimerisation domain"/>
    <property type="match status" value="1"/>
</dbReference>
<comment type="catalytic activity">
    <reaction evidence="15">
        <text>siroheme + 2 H(+) = sirohydrochlorin + Fe(2+)</text>
        <dbReference type="Rhea" id="RHEA:24360"/>
        <dbReference type="ChEBI" id="CHEBI:15378"/>
        <dbReference type="ChEBI" id="CHEBI:29033"/>
        <dbReference type="ChEBI" id="CHEBI:58351"/>
        <dbReference type="ChEBI" id="CHEBI:60052"/>
        <dbReference type="EC" id="4.99.1.4"/>
    </reaction>
</comment>
<dbReference type="Pfam" id="PF10414">
    <property type="entry name" value="CysG_dimeriser"/>
    <property type="match status" value="1"/>
</dbReference>
<dbReference type="InterPro" id="IPR050161">
    <property type="entry name" value="Siro_Cobalamin_biosynth"/>
</dbReference>
<comment type="pathway">
    <text evidence="12 15">Porphyrin-containing compound metabolism; siroheme biosynthesis; precorrin-2 from uroporphyrinogen III: step 1/1.</text>
</comment>
<dbReference type="GO" id="GO:0004851">
    <property type="term" value="F:uroporphyrin-III C-methyltransferase activity"/>
    <property type="evidence" value="ECO:0007669"/>
    <property type="project" value="UniProtKB-UniRule"/>
</dbReference>
<dbReference type="FunFam" id="3.30.950.10:FF:000001">
    <property type="entry name" value="Siroheme synthase"/>
    <property type="match status" value="1"/>
</dbReference>
<dbReference type="InterPro" id="IPR014777">
    <property type="entry name" value="4pyrrole_Mease_sub1"/>
</dbReference>
<dbReference type="PANTHER" id="PTHR45790">
    <property type="entry name" value="SIROHEME SYNTHASE-RELATED"/>
    <property type="match status" value="1"/>
</dbReference>
<dbReference type="RefSeq" id="WP_138553103.1">
    <property type="nucleotide sequence ID" value="NZ_PNCH01000056.1"/>
</dbReference>
<dbReference type="InterPro" id="IPR019478">
    <property type="entry name" value="Sirohaem_synthase_dimer_dom"/>
</dbReference>
<evidence type="ECO:0000256" key="8">
    <source>
        <dbReference type="ARBA" id="ARBA00023027"/>
    </source>
</evidence>
<dbReference type="SUPFAM" id="SSF51735">
    <property type="entry name" value="NAD(P)-binding Rossmann-fold domains"/>
    <property type="match status" value="1"/>
</dbReference>
<comment type="caution">
    <text evidence="21">The sequence shown here is derived from an EMBL/GenBank/DDBJ whole genome shotgun (WGS) entry which is preliminary data.</text>
</comment>
<evidence type="ECO:0000313" key="22">
    <source>
        <dbReference type="Proteomes" id="UP000310249"/>
    </source>
</evidence>
<comment type="function">
    <text evidence="15">Multifunctional enzyme that catalyzes the SAM-dependent methylations of uroporphyrinogen III at position C-2 and C-7 to form precorrin-2 via precorrin-1. Then it catalyzes the NAD-dependent ring dehydrogenation of precorrin-2 to yield sirohydrochlorin. Finally, it catalyzes the ferrochelation of sirohydrochlorin to yield siroheme.</text>
</comment>
<dbReference type="PROSITE" id="PS00839">
    <property type="entry name" value="SUMT_1"/>
    <property type="match status" value="1"/>
</dbReference>
<keyword evidence="3 15" id="KW-0169">Cobalamin biosynthesis</keyword>
<feature type="binding site" evidence="15">
    <location>
        <begin position="330"/>
        <end position="331"/>
    </location>
    <ligand>
        <name>S-adenosyl-L-methionine</name>
        <dbReference type="ChEBI" id="CHEBI:59789"/>
    </ligand>
</feature>
<comment type="pathway">
    <text evidence="14 15">Cofactor biosynthesis; adenosylcobalamin biosynthesis; precorrin-2 from uroporphyrinogen III: step 1/1.</text>
</comment>
<gene>
    <name evidence="21" type="primary">cobA</name>
    <name evidence="15" type="synonym">cysG</name>
    <name evidence="21" type="ORF">CWB99_18910</name>
</gene>
<evidence type="ECO:0000256" key="15">
    <source>
        <dbReference type="HAMAP-Rule" id="MF_01646"/>
    </source>
</evidence>
<evidence type="ECO:0000256" key="14">
    <source>
        <dbReference type="ARBA" id="ARBA00060548"/>
    </source>
</evidence>
<dbReference type="Gene3D" id="3.40.50.720">
    <property type="entry name" value="NAD(P)-binding Rossmann-like Domain"/>
    <property type="match status" value="1"/>
</dbReference>
<dbReference type="EMBL" id="PNCI01000045">
    <property type="protein sequence ID" value="TMP26479.1"/>
    <property type="molecule type" value="Genomic_DNA"/>
</dbReference>
<feature type="active site" description="Proton acceptor" evidence="15 16">
    <location>
        <position position="247"/>
    </location>
</feature>
<comment type="catalytic activity">
    <reaction evidence="13 15">
        <text>precorrin-2 + NAD(+) = sirohydrochlorin + NADH + 2 H(+)</text>
        <dbReference type="Rhea" id="RHEA:15613"/>
        <dbReference type="ChEBI" id="CHEBI:15378"/>
        <dbReference type="ChEBI" id="CHEBI:57540"/>
        <dbReference type="ChEBI" id="CHEBI:57945"/>
        <dbReference type="ChEBI" id="CHEBI:58351"/>
        <dbReference type="ChEBI" id="CHEBI:58827"/>
        <dbReference type="EC" id="1.3.1.76"/>
    </reaction>
</comment>
<dbReference type="InterPro" id="IPR028281">
    <property type="entry name" value="Sirohaem_synthase_central"/>
</dbReference>